<protein>
    <submittedName>
        <fullName evidence="1">Uncharacterized protein</fullName>
    </submittedName>
</protein>
<organism evidence="1 2">
    <name type="scientific">Roseomonas genomospecies 6</name>
    <dbReference type="NCBI Taxonomy" id="214106"/>
    <lineage>
        <taxon>Bacteria</taxon>
        <taxon>Pseudomonadati</taxon>
        <taxon>Pseudomonadota</taxon>
        <taxon>Alphaproteobacteria</taxon>
        <taxon>Acetobacterales</taxon>
        <taxon>Roseomonadaceae</taxon>
        <taxon>Roseomonas</taxon>
    </lineage>
</organism>
<name>A0A9W7KRB4_9PROT</name>
<evidence type="ECO:0000313" key="1">
    <source>
        <dbReference type="EMBL" id="KAA0678255.1"/>
    </source>
</evidence>
<reference evidence="1 2" key="1">
    <citation type="submission" date="2018-07" db="EMBL/GenBank/DDBJ databases">
        <title>Genome sequence of Azospirillum sp. ATCC 49961.</title>
        <authorList>
            <person name="Sant'Anna F.H."/>
            <person name="Baldani J.I."/>
            <person name="Zilli J.E."/>
            <person name="Reis V.M."/>
            <person name="Hartmann A."/>
            <person name="Cruz L."/>
            <person name="de Souza E.M."/>
            <person name="de Oliveira Pedrosa F."/>
            <person name="Passaglia L.M.P."/>
        </authorList>
    </citation>
    <scope>NUCLEOTIDE SEQUENCE [LARGE SCALE GENOMIC DNA]</scope>
    <source>
        <strain evidence="1 2">ATCC 49961</strain>
    </source>
</reference>
<sequence>MISGASYNVFNGEEHLLHSLRVMRRNVDYINIVVQFTSNLGLPASPALNEALHAVISEKLVDEIHFYEPDLSIEPARNEIRKRSIGLDMAKRAAVSHFMTMDCDEYYPPSEFKAAKDFIVAEGVEATAVRTYLHIKRPIWRSKEPDVTCCSFLTRIGSDSQLTLGAPYPALVDPTRRLFDGRQSFHMFDTAAITMRHMNLVRTDLSSKLANSSNAHMVDFMRQVRAQYDAWTFGQDLLFPNKPPMEIVEVEDLFGIDRFFPQ</sequence>
<gene>
    <name evidence="1" type="ORF">DS843_20595</name>
</gene>
<dbReference type="Proteomes" id="UP000480854">
    <property type="component" value="Unassembled WGS sequence"/>
</dbReference>
<dbReference type="OrthoDB" id="7851251at2"/>
<dbReference type="EMBL" id="QOKW01000018">
    <property type="protein sequence ID" value="KAA0678255.1"/>
    <property type="molecule type" value="Genomic_DNA"/>
</dbReference>
<evidence type="ECO:0000313" key="2">
    <source>
        <dbReference type="Proteomes" id="UP000480854"/>
    </source>
</evidence>
<keyword evidence="2" id="KW-1185">Reference proteome</keyword>
<dbReference type="AlphaFoldDB" id="A0A9W7KRB4"/>
<comment type="caution">
    <text evidence="1">The sequence shown here is derived from an EMBL/GenBank/DDBJ whole genome shotgun (WGS) entry which is preliminary data.</text>
</comment>
<dbReference type="RefSeq" id="WP_149470720.1">
    <property type="nucleotide sequence ID" value="NZ_QOKW01000018.1"/>
</dbReference>
<accession>A0A9W7KRB4</accession>
<proteinExistence type="predicted"/>